<evidence type="ECO:0000256" key="1">
    <source>
        <dbReference type="ARBA" id="ARBA00008898"/>
    </source>
</evidence>
<dbReference type="SUPFAM" id="SSF50475">
    <property type="entry name" value="FMN-binding split barrel"/>
    <property type="match status" value="1"/>
</dbReference>
<evidence type="ECO:0000313" key="5">
    <source>
        <dbReference type="Proteomes" id="UP000596387"/>
    </source>
</evidence>
<dbReference type="InterPro" id="IPR050268">
    <property type="entry name" value="NADH-dep_flavin_reductase"/>
</dbReference>
<dbReference type="Gene3D" id="2.30.110.10">
    <property type="entry name" value="Electron Transport, Fmn-binding Protein, Chain A"/>
    <property type="match status" value="1"/>
</dbReference>
<comment type="similarity">
    <text evidence="1">Belongs to the non-flavoprotein flavin reductase family.</text>
</comment>
<dbReference type="InterPro" id="IPR002563">
    <property type="entry name" value="Flavin_Rdtase-like_dom"/>
</dbReference>
<name>A0ABX7FDL7_9RHOB</name>
<gene>
    <name evidence="4" type="ORF">GQA70_16500</name>
</gene>
<evidence type="ECO:0000259" key="3">
    <source>
        <dbReference type="SMART" id="SM00903"/>
    </source>
</evidence>
<evidence type="ECO:0000256" key="2">
    <source>
        <dbReference type="ARBA" id="ARBA00023002"/>
    </source>
</evidence>
<dbReference type="EMBL" id="CP047166">
    <property type="protein sequence ID" value="QRF67763.1"/>
    <property type="molecule type" value="Genomic_DNA"/>
</dbReference>
<dbReference type="InterPro" id="IPR012349">
    <property type="entry name" value="Split_barrel_FMN-bd"/>
</dbReference>
<organism evidence="4 5">
    <name type="scientific">Ponticoccus alexandrii</name>
    <dbReference type="NCBI Taxonomy" id="1943633"/>
    <lineage>
        <taxon>Bacteria</taxon>
        <taxon>Pseudomonadati</taxon>
        <taxon>Pseudomonadota</taxon>
        <taxon>Alphaproteobacteria</taxon>
        <taxon>Rhodobacterales</taxon>
        <taxon>Roseobacteraceae</taxon>
        <taxon>Ponticoccus</taxon>
    </lineage>
</organism>
<proteinExistence type="inferred from homology"/>
<keyword evidence="2" id="KW-0560">Oxidoreductase</keyword>
<dbReference type="PANTHER" id="PTHR30466">
    <property type="entry name" value="FLAVIN REDUCTASE"/>
    <property type="match status" value="1"/>
</dbReference>
<dbReference type="Proteomes" id="UP000596387">
    <property type="component" value="Chromosome"/>
</dbReference>
<evidence type="ECO:0000313" key="4">
    <source>
        <dbReference type="EMBL" id="QRF67763.1"/>
    </source>
</evidence>
<sequence>MTAMPHTFDPAEADPRSFRDALGRFATGVTVITCATADGPLGITANSFSSVSLDPPLVLWSPAKRSTRYPFYVQAEFFAIHVLGAEQVDLCFDFARDGVAFGRYDWTYNQHGVPMLDGCLSRFECRQVAIHDAGDHSVVIGQVSRVTTRDGTPLVFSAGDYGRFQKA</sequence>
<dbReference type="SMART" id="SM00903">
    <property type="entry name" value="Flavin_Reduct"/>
    <property type="match status" value="1"/>
</dbReference>
<reference evidence="4 5" key="1">
    <citation type="submission" date="2019-12" db="EMBL/GenBank/DDBJ databases">
        <title>Complete Genome Sequence of a Quorum-Sensing Bacterium,Rhodobacteraceae bacterium C31, Isolated from a marine microalgae symbiotic bacteria.</title>
        <authorList>
            <person name="Zhang Y."/>
        </authorList>
    </citation>
    <scope>NUCLEOTIDE SEQUENCE [LARGE SCALE GENOMIC DNA]</scope>
    <source>
        <strain evidence="4 5">C31</strain>
    </source>
</reference>
<dbReference type="PANTHER" id="PTHR30466:SF11">
    <property type="entry name" value="FLAVIN-DEPENDENT MONOOXYGENASE, REDUCTASE SUBUNIT HSAB"/>
    <property type="match status" value="1"/>
</dbReference>
<keyword evidence="5" id="KW-1185">Reference proteome</keyword>
<dbReference type="RefSeq" id="WP_031321769.1">
    <property type="nucleotide sequence ID" value="NZ_CP047166.1"/>
</dbReference>
<accession>A0ABX7FDL7</accession>
<feature type="domain" description="Flavin reductase like" evidence="3">
    <location>
        <begin position="22"/>
        <end position="163"/>
    </location>
</feature>
<dbReference type="Pfam" id="PF01613">
    <property type="entry name" value="Flavin_Reduct"/>
    <property type="match status" value="1"/>
</dbReference>
<protein>
    <submittedName>
        <fullName evidence="4">Flavin reductase</fullName>
    </submittedName>
</protein>